<feature type="domain" description="DUF6314" evidence="6">
    <location>
        <begin position="585"/>
        <end position="701"/>
    </location>
</feature>
<accession>A0A1L7WE83</accession>
<evidence type="ECO:0000259" key="6">
    <source>
        <dbReference type="Pfam" id="PF19834"/>
    </source>
</evidence>
<evidence type="ECO:0000256" key="2">
    <source>
        <dbReference type="ARBA" id="ARBA00022630"/>
    </source>
</evidence>
<organism evidence="7 8">
    <name type="scientific">Phialocephala subalpina</name>
    <dbReference type="NCBI Taxonomy" id="576137"/>
    <lineage>
        <taxon>Eukaryota</taxon>
        <taxon>Fungi</taxon>
        <taxon>Dikarya</taxon>
        <taxon>Ascomycota</taxon>
        <taxon>Pezizomycotina</taxon>
        <taxon>Leotiomycetes</taxon>
        <taxon>Helotiales</taxon>
        <taxon>Mollisiaceae</taxon>
        <taxon>Phialocephala</taxon>
        <taxon>Phialocephala fortinii species complex</taxon>
    </lineage>
</organism>
<keyword evidence="2" id="KW-0285">Flavoprotein</keyword>
<dbReference type="InterPro" id="IPR020946">
    <property type="entry name" value="Flavin_mOase-like"/>
</dbReference>
<dbReference type="InterPro" id="IPR045632">
    <property type="entry name" value="DUF6314"/>
</dbReference>
<evidence type="ECO:0000313" key="7">
    <source>
        <dbReference type="EMBL" id="CZR51038.1"/>
    </source>
</evidence>
<dbReference type="SUPFAM" id="SSF51905">
    <property type="entry name" value="FAD/NAD(P)-binding domain"/>
    <property type="match status" value="1"/>
</dbReference>
<dbReference type="Proteomes" id="UP000184330">
    <property type="component" value="Unassembled WGS sequence"/>
</dbReference>
<dbReference type="PRINTS" id="PR00368">
    <property type="entry name" value="FADPNR"/>
</dbReference>
<sequence>MLTGQLTQHLTRMAKTVAIIGAGPSGLVAAKTLIYDAPKGAFHVTIFEKSHRIGGLWPVDKKDDGLLNPEMCVNQSRHTVSFSDLAWPEDSASFPKAWEVGGYLQRYMSTYPGYDLRLKTEVMSTKLQKEQWQVVVKEEGKEEESKMFDHLIVATGFFGKEKLPPIFENVKEKVPVWHSSKIRDVRDLLTDGGKRDLMSVKGKNIVVVGGQMSGIETAAAVAFQISSLVNSPGDGEKEWGDYSVVNVVQKPVWVMPLFFPRNPVMDAVGNDGETVKQTNTSPEFLPLDLVNYNLGWRPPGPIQNTSGHITEDGAKMVHGFMNTYIGTDQSDLGVKVLEMKGDELRSEPAMLACSDHYTEFVRSGMIKVVQGRIKRLGEGGSVMEVKDSSGKTEQISDIAATISATGFDASPSLGFLPSELLQQLQFDSNDDGFPLALNVHTIVNKSIPSLGFVGFYRSPYWGVMEMQARYLAALWSGNTKAQKALEEDTTMDSTMKLRNNPRRAQFPMGDYAFLMESLAKILDIKRTEPEDSTGRSGIVLPPRYLPSSASPTSLHEAKSSLSILDRIFADSDNGKFTARATFRALQGTWSLSRAIKSQLATFPSGTLTGTANFLPRYPTGDADMEYLYAEEGEFRPSWGGTMTARRSYIYHYTEKGDSMDVWFAKGDGKTSDYFFHKLEFLVDGRKDLHEPWRAKSSHLCEFSLFLPFVVVLGDSEGSRVRVNRMIGIEDLYNVEYEFFFKGTTIGKWTSKYNVKGPKKDYTIENLYIRPRTGV</sequence>
<dbReference type="Gene3D" id="3.50.50.60">
    <property type="entry name" value="FAD/NAD(P)-binding domain"/>
    <property type="match status" value="1"/>
</dbReference>
<proteinExistence type="inferred from homology"/>
<keyword evidence="7" id="KW-0503">Monooxygenase</keyword>
<protein>
    <submittedName>
        <fullName evidence="7">Related to FMO1 Flavin-containing monooxygenase</fullName>
    </submittedName>
</protein>
<keyword evidence="8" id="KW-1185">Reference proteome</keyword>
<evidence type="ECO:0000256" key="3">
    <source>
        <dbReference type="ARBA" id="ARBA00022827"/>
    </source>
</evidence>
<keyword evidence="3" id="KW-0274">FAD</keyword>
<feature type="region of interest" description="Disordered" evidence="5">
    <location>
        <begin position="527"/>
        <end position="553"/>
    </location>
</feature>
<evidence type="ECO:0000256" key="4">
    <source>
        <dbReference type="ARBA" id="ARBA00023002"/>
    </source>
</evidence>
<evidence type="ECO:0000313" key="8">
    <source>
        <dbReference type="Proteomes" id="UP000184330"/>
    </source>
</evidence>
<feature type="domain" description="DUF6314" evidence="6">
    <location>
        <begin position="729"/>
        <end position="769"/>
    </location>
</feature>
<dbReference type="InterPro" id="IPR050346">
    <property type="entry name" value="FMO-like"/>
</dbReference>
<keyword evidence="4" id="KW-0560">Oxidoreductase</keyword>
<dbReference type="InterPro" id="IPR036188">
    <property type="entry name" value="FAD/NAD-bd_sf"/>
</dbReference>
<dbReference type="GO" id="GO:0050660">
    <property type="term" value="F:flavin adenine dinucleotide binding"/>
    <property type="evidence" value="ECO:0007669"/>
    <property type="project" value="InterPro"/>
</dbReference>
<dbReference type="Pfam" id="PF00743">
    <property type="entry name" value="FMO-like"/>
    <property type="match status" value="1"/>
</dbReference>
<dbReference type="PANTHER" id="PTHR23023">
    <property type="entry name" value="DIMETHYLANILINE MONOOXYGENASE"/>
    <property type="match status" value="1"/>
</dbReference>
<evidence type="ECO:0000256" key="5">
    <source>
        <dbReference type="SAM" id="MobiDB-lite"/>
    </source>
</evidence>
<dbReference type="GO" id="GO:0004499">
    <property type="term" value="F:N,N-dimethylaniline monooxygenase activity"/>
    <property type="evidence" value="ECO:0007669"/>
    <property type="project" value="InterPro"/>
</dbReference>
<evidence type="ECO:0000256" key="1">
    <source>
        <dbReference type="ARBA" id="ARBA00009183"/>
    </source>
</evidence>
<dbReference type="GO" id="GO:0050661">
    <property type="term" value="F:NADP binding"/>
    <property type="evidence" value="ECO:0007669"/>
    <property type="project" value="InterPro"/>
</dbReference>
<dbReference type="Pfam" id="PF19834">
    <property type="entry name" value="DUF6314"/>
    <property type="match status" value="2"/>
</dbReference>
<dbReference type="OrthoDB" id="66881at2759"/>
<comment type="similarity">
    <text evidence="1">Belongs to the FMO family.</text>
</comment>
<name>A0A1L7WE83_9HELO</name>
<gene>
    <name evidence="7" type="ORF">PAC_00913</name>
</gene>
<dbReference type="AlphaFoldDB" id="A0A1L7WE83"/>
<dbReference type="EMBL" id="FJOG01000001">
    <property type="protein sequence ID" value="CZR51038.1"/>
    <property type="molecule type" value="Genomic_DNA"/>
</dbReference>
<reference evidence="7 8" key="1">
    <citation type="submission" date="2016-03" db="EMBL/GenBank/DDBJ databases">
        <authorList>
            <person name="Ploux O."/>
        </authorList>
    </citation>
    <scope>NUCLEOTIDE SEQUENCE [LARGE SCALE GENOMIC DNA]</scope>
    <source>
        <strain evidence="7 8">UAMH 11012</strain>
    </source>
</reference>